<evidence type="ECO:0000256" key="8">
    <source>
        <dbReference type="ARBA" id="ARBA00023242"/>
    </source>
</evidence>
<dbReference type="GO" id="GO:0034511">
    <property type="term" value="F:U3 snoRNA binding"/>
    <property type="evidence" value="ECO:0007669"/>
    <property type="project" value="TreeGrafter"/>
</dbReference>
<evidence type="ECO:0000256" key="3">
    <source>
        <dbReference type="ARBA" id="ARBA00022553"/>
    </source>
</evidence>
<feature type="compositionally biased region" description="Basic and acidic residues" evidence="11">
    <location>
        <begin position="630"/>
        <end position="644"/>
    </location>
</feature>
<feature type="compositionally biased region" description="Basic residues" evidence="11">
    <location>
        <begin position="10"/>
        <end position="27"/>
    </location>
</feature>
<feature type="region of interest" description="Disordered" evidence="11">
    <location>
        <begin position="429"/>
        <end position="729"/>
    </location>
</feature>
<dbReference type="Gene3D" id="3.40.50.300">
    <property type="entry name" value="P-loop containing nucleotide triphosphate hydrolases"/>
    <property type="match status" value="1"/>
</dbReference>
<dbReference type="EMBL" id="OV696700">
    <property type="protein sequence ID" value="CAH1246854.1"/>
    <property type="molecule type" value="Genomic_DNA"/>
</dbReference>
<keyword evidence="5" id="KW-0378">Hydrolase</keyword>
<dbReference type="InterPro" id="IPR037875">
    <property type="entry name" value="Bms1_N"/>
</dbReference>
<keyword evidence="14" id="KW-1185">Reference proteome</keyword>
<dbReference type="GO" id="GO:0032040">
    <property type="term" value="C:small-subunit processome"/>
    <property type="evidence" value="ECO:0007669"/>
    <property type="project" value="UniProtKB-ARBA"/>
</dbReference>
<keyword evidence="6" id="KW-0067">ATP-binding</keyword>
<evidence type="ECO:0000256" key="7">
    <source>
        <dbReference type="ARBA" id="ARBA00023134"/>
    </source>
</evidence>
<dbReference type="GO" id="GO:0030686">
    <property type="term" value="C:90S preribosome"/>
    <property type="evidence" value="ECO:0007669"/>
    <property type="project" value="TreeGrafter"/>
</dbReference>
<evidence type="ECO:0000256" key="2">
    <source>
        <dbReference type="ARBA" id="ARBA00022517"/>
    </source>
</evidence>
<evidence type="ECO:0000313" key="13">
    <source>
        <dbReference type="EMBL" id="CAH1246854.1"/>
    </source>
</evidence>
<dbReference type="Pfam" id="PF04950">
    <property type="entry name" value="RIBIOP_C"/>
    <property type="match status" value="1"/>
</dbReference>
<dbReference type="SMART" id="SM00785">
    <property type="entry name" value="AARP2CN"/>
    <property type="match status" value="1"/>
</dbReference>
<dbReference type="PROSITE" id="PS51714">
    <property type="entry name" value="G_BMS1"/>
    <property type="match status" value="1"/>
</dbReference>
<keyword evidence="7" id="KW-0342">GTP-binding</keyword>
<feature type="compositionally biased region" description="Low complexity" evidence="11">
    <location>
        <begin position="540"/>
        <end position="551"/>
    </location>
</feature>
<evidence type="ECO:0000256" key="9">
    <source>
        <dbReference type="ARBA" id="ARBA00049117"/>
    </source>
</evidence>
<proteinExistence type="inferred from homology"/>
<evidence type="ECO:0000256" key="4">
    <source>
        <dbReference type="ARBA" id="ARBA00022741"/>
    </source>
</evidence>
<feature type="region of interest" description="Disordered" evidence="11">
    <location>
        <begin position="1300"/>
        <end position="1346"/>
    </location>
</feature>
<organism evidence="13 14">
    <name type="scientific">Branchiostoma lanceolatum</name>
    <name type="common">Common lancelet</name>
    <name type="synonym">Amphioxus lanceolatum</name>
    <dbReference type="NCBI Taxonomy" id="7740"/>
    <lineage>
        <taxon>Eukaryota</taxon>
        <taxon>Metazoa</taxon>
        <taxon>Chordata</taxon>
        <taxon>Cephalochordata</taxon>
        <taxon>Leptocardii</taxon>
        <taxon>Amphioxiformes</taxon>
        <taxon>Branchiostomatidae</taxon>
        <taxon>Branchiostoma</taxon>
    </lineage>
</organism>
<dbReference type="InterPro" id="IPR030387">
    <property type="entry name" value="G_Bms1/Tsr1_dom"/>
</dbReference>
<dbReference type="CDD" id="cd01882">
    <property type="entry name" value="BMS1"/>
    <property type="match status" value="1"/>
</dbReference>
<dbReference type="GO" id="GO:0003924">
    <property type="term" value="F:GTPase activity"/>
    <property type="evidence" value="ECO:0007669"/>
    <property type="project" value="TreeGrafter"/>
</dbReference>
<evidence type="ECO:0000256" key="6">
    <source>
        <dbReference type="ARBA" id="ARBA00022840"/>
    </source>
</evidence>
<evidence type="ECO:0000256" key="11">
    <source>
        <dbReference type="SAM" id="MobiDB-lite"/>
    </source>
</evidence>
<gene>
    <name evidence="13" type="primary">BMS1</name>
    <name evidence="13" type="ORF">BLAG_LOCUS8730</name>
</gene>
<evidence type="ECO:0000256" key="10">
    <source>
        <dbReference type="ARBA" id="ARBA00061391"/>
    </source>
</evidence>
<feature type="domain" description="Bms1-type G" evidence="12">
    <location>
        <begin position="79"/>
        <end position="254"/>
    </location>
</feature>
<feature type="compositionally biased region" description="Polar residues" evidence="11">
    <location>
        <begin position="429"/>
        <end position="438"/>
    </location>
</feature>
<sequence length="1346" mass="153115">MSEFEAASQKPHRARQHGRKQEKKKAKTTQDENLSAKQRNPKAFTAQSAVRMARQYRRAQDVKTKKQHIPYVDRTPLEPPPIVVGIVGPPKVGKSTLMQCLIKNFTKQKLSNVQGPVTIVSGKGMLKNFSPGKKRRLTLFECGNDISSMIDIAKVADLVLLLIDASFGFEMEIFEFLNICQVHGFPKIMGVLTHLDHFKNNKQLRNTKKRLKHRFWTDVYPGAKLFYLSGMVYGEYQKTEIHNLGRFISVMKFRQLQWRTTHPYVLADRWVLHNRLMNMLLMEDLTGPEDVRQNPKCDRTVALYGFLRGAHMRANSSVHIPGCGDFVVGDVSMLHDPCPLPDKEKKRALNQKERLIYAPFSGVGGIVYDKDAVYIDLGGSHHHQKEPEQITPGSTHELVSSIIDTKHTIDTKMAASEVSIFRGSVPVTSTQVESSASGPQEEMVTDETTGRTRRRAVFEEEEEEEGGGEDSSEEERDDEEEDEDGMTQVDPEVSFRTPGDGHASKKRKVTGQEKDGYTFADSDDDLEVDWDILHPPGKTPVPKTTATSKTVKTTEEEDNTDKDDDSEDDDEDEEMDVAMETTKEKNPSTQLGRDSLRTKHAPRETTTEVDVPKTMANLKQDEGSAGIVEQKAKKVDSKGEKSDSEMNSNMSDSSGGEDADEDAESELDDDGDSDDEVDEEEDDDDDDDEEDSSIEEYGDEEEKDERITPDETSAVLPLETEGALKWKENLSQKATDAFLRRQADTPNLRKLVYGRVAEDQSSDEEDGELGGLFKRTTKKSEGRRGGPNDLDCAKFPITTGEAREFEEIYDLIKDCFVTGDWGTQDAKRQLEEDEALYGEFEDLETGETHTAQTEEKEEEGGEDQKDNQEDQNSGETTSVDKTAREKLLEKKRKLKELFNAEYDNEEGGESYYDSLKQELEQQAQMNRAEFEDMDAETRAQYEGYRPGMYVRLEVPDMPCEFVTNFDASYPVIVGALMSGEDSVGYVQMRLKKHRWHKRILKTRDPLIFSVGWRRFQSVPLYSIQDHNMRNRLLKYTPEHLHCSTTIWGPITPQGTGVLCVQSVGDRSSDFRIATTGVVVELDKSVNIVKKLKLTGYPLKIYKNTAFIKDMFNSILEVAKFEGATVRTVSGIRGTIKKAIKAPEGAFRATFEDKIKLSDIVFVRTWCPVQVPRLYNPLTTLLLAEKDKWSGMKTVGQLKFERGIRNNPSQDSLYKPVERKPQRFRPLRVPVKLQQHLPFKTKPKQNPAKPVKVMDRPVVIMEPHERKVAALMKALRSVHKDKKAQEKQKVKERYQNYRKLLEKETAKREAREKQSKRKVYSMMTQMETKRKKKQGLSHDVPKMGKFE</sequence>
<feature type="compositionally biased region" description="Basic and acidic residues" evidence="11">
    <location>
        <begin position="594"/>
        <end position="606"/>
    </location>
</feature>
<dbReference type="GO" id="GO:0005654">
    <property type="term" value="C:nucleoplasm"/>
    <property type="evidence" value="ECO:0007669"/>
    <property type="project" value="UniProtKB-ARBA"/>
</dbReference>
<keyword evidence="2" id="KW-0690">Ribosome biogenesis</keyword>
<evidence type="ECO:0000313" key="14">
    <source>
        <dbReference type="Proteomes" id="UP000838412"/>
    </source>
</evidence>
<reference evidence="13" key="1">
    <citation type="submission" date="2022-01" db="EMBL/GenBank/DDBJ databases">
        <authorList>
            <person name="Braso-Vives M."/>
        </authorList>
    </citation>
    <scope>NUCLEOTIDE SEQUENCE</scope>
</reference>
<dbReference type="FunFam" id="3.40.50.300:FF:000105">
    <property type="entry name" value="BMS1 ribosome biogenesis factor"/>
    <property type="match status" value="1"/>
</dbReference>
<dbReference type="InterPro" id="IPR039761">
    <property type="entry name" value="Bms1/Tsr1"/>
</dbReference>
<dbReference type="InterPro" id="IPR012948">
    <property type="entry name" value="AARP2CN"/>
</dbReference>
<evidence type="ECO:0000259" key="12">
    <source>
        <dbReference type="PROSITE" id="PS51714"/>
    </source>
</evidence>
<accession>A0A8J9Z395</accession>
<dbReference type="GO" id="GO:0000462">
    <property type="term" value="P:maturation of SSU-rRNA from tricistronic rRNA transcript (SSU-rRNA, 5.8S rRNA, LSU-rRNA)"/>
    <property type="evidence" value="ECO:0007669"/>
    <property type="project" value="TreeGrafter"/>
</dbReference>
<dbReference type="GO" id="GO:0005525">
    <property type="term" value="F:GTP binding"/>
    <property type="evidence" value="ECO:0007669"/>
    <property type="project" value="UniProtKB-KW"/>
</dbReference>
<dbReference type="InterPro" id="IPR027417">
    <property type="entry name" value="P-loop_NTPase"/>
</dbReference>
<dbReference type="GO" id="GO:0005524">
    <property type="term" value="F:ATP binding"/>
    <property type="evidence" value="ECO:0007669"/>
    <property type="project" value="UniProtKB-KW"/>
</dbReference>
<feature type="compositionally biased region" description="Acidic residues" evidence="11">
    <location>
        <begin position="521"/>
        <end position="530"/>
    </location>
</feature>
<feature type="region of interest" description="Disordered" evidence="11">
    <location>
        <begin position="1"/>
        <end position="45"/>
    </location>
</feature>
<feature type="compositionally biased region" description="Acidic residues" evidence="11">
    <location>
        <begin position="831"/>
        <end position="845"/>
    </location>
</feature>
<comment type="similarity">
    <text evidence="10">Belongs to the TRAFAC class translation factor GTPase superfamily. Bms1-like GTPase family. BMS1 subfamily.</text>
</comment>
<comment type="subcellular location">
    <subcellularLocation>
        <location evidence="1">Nucleus</location>
        <location evidence="1">Nucleolus</location>
    </subcellularLocation>
</comment>
<dbReference type="SMART" id="SM01362">
    <property type="entry name" value="DUF663"/>
    <property type="match status" value="1"/>
</dbReference>
<dbReference type="PANTHER" id="PTHR12858:SF2">
    <property type="entry name" value="RIBOSOME BIOGENESIS PROTEIN BMS1 HOMOLOG"/>
    <property type="match status" value="1"/>
</dbReference>
<keyword evidence="4" id="KW-0547">Nucleotide-binding</keyword>
<dbReference type="GO" id="GO:0000479">
    <property type="term" value="P:endonucleolytic cleavage of tricistronic rRNA transcript (SSU-rRNA, 5.8S rRNA, LSU-rRNA)"/>
    <property type="evidence" value="ECO:0007669"/>
    <property type="project" value="TreeGrafter"/>
</dbReference>
<evidence type="ECO:0000256" key="5">
    <source>
        <dbReference type="ARBA" id="ARBA00022801"/>
    </source>
</evidence>
<dbReference type="OrthoDB" id="10260897at2759"/>
<keyword evidence="3" id="KW-0597">Phosphoprotein</keyword>
<feature type="compositionally biased region" description="Basic and acidic residues" evidence="11">
    <location>
        <begin position="1300"/>
        <end position="1312"/>
    </location>
</feature>
<feature type="compositionally biased region" description="Acidic residues" evidence="11">
    <location>
        <begin position="655"/>
        <end position="703"/>
    </location>
</feature>
<evidence type="ECO:0000256" key="1">
    <source>
        <dbReference type="ARBA" id="ARBA00004604"/>
    </source>
</evidence>
<dbReference type="SUPFAM" id="SSF52540">
    <property type="entry name" value="P-loop containing nucleoside triphosphate hydrolases"/>
    <property type="match status" value="1"/>
</dbReference>
<feature type="compositionally biased region" description="Acidic residues" evidence="11">
    <location>
        <begin position="459"/>
        <end position="485"/>
    </location>
</feature>
<feature type="region of interest" description="Disordered" evidence="11">
    <location>
        <begin position="757"/>
        <end position="794"/>
    </location>
</feature>
<dbReference type="Proteomes" id="UP000838412">
    <property type="component" value="Chromosome 15"/>
</dbReference>
<dbReference type="InterPro" id="IPR007034">
    <property type="entry name" value="BMS1_TSR1_C"/>
</dbReference>
<dbReference type="Pfam" id="PF08142">
    <property type="entry name" value="AARP2CN"/>
    <property type="match status" value="1"/>
</dbReference>
<name>A0A8J9Z395_BRALA</name>
<comment type="catalytic activity">
    <reaction evidence="9">
        <text>GTP + H2O = GDP + phosphate + H(+)</text>
        <dbReference type="Rhea" id="RHEA:19669"/>
        <dbReference type="ChEBI" id="CHEBI:15377"/>
        <dbReference type="ChEBI" id="CHEBI:15378"/>
        <dbReference type="ChEBI" id="CHEBI:37565"/>
        <dbReference type="ChEBI" id="CHEBI:43474"/>
        <dbReference type="ChEBI" id="CHEBI:58189"/>
    </reaction>
    <physiologicalReaction direction="left-to-right" evidence="9">
        <dbReference type="Rhea" id="RHEA:19670"/>
    </physiologicalReaction>
</comment>
<feature type="compositionally biased region" description="Acidic residues" evidence="11">
    <location>
        <begin position="555"/>
        <end position="577"/>
    </location>
</feature>
<dbReference type="PANTHER" id="PTHR12858">
    <property type="entry name" value="RIBOSOME BIOGENESIS PROTEIN"/>
    <property type="match status" value="1"/>
</dbReference>
<keyword evidence="8" id="KW-0539">Nucleus</keyword>
<feature type="compositionally biased region" description="Low complexity" evidence="11">
    <location>
        <begin position="645"/>
        <end position="654"/>
    </location>
</feature>
<feature type="region of interest" description="Disordered" evidence="11">
    <location>
        <begin position="829"/>
        <end position="884"/>
    </location>
</feature>
<protein>
    <submittedName>
        <fullName evidence="13">BMS1 protein</fullName>
    </submittedName>
</protein>